<evidence type="ECO:0000256" key="6">
    <source>
        <dbReference type="ARBA" id="ARBA00022750"/>
    </source>
</evidence>
<keyword evidence="7 12" id="KW-0378">Hydrolase</keyword>
<evidence type="ECO:0000256" key="4">
    <source>
        <dbReference type="ARBA" id="ARBA00022670"/>
    </source>
</evidence>
<dbReference type="PRINTS" id="PR00792">
    <property type="entry name" value="PEPSIN"/>
</dbReference>
<keyword evidence="4 12" id="KW-0645">Protease</keyword>
<dbReference type="InterPro" id="IPR033121">
    <property type="entry name" value="PEPTIDASE_A1"/>
</dbReference>
<dbReference type="AlphaFoldDB" id="A0A8H7SSN4"/>
<proteinExistence type="inferred from homology"/>
<dbReference type="Pfam" id="PF00026">
    <property type="entry name" value="Asp"/>
    <property type="match status" value="1"/>
</dbReference>
<dbReference type="Proteomes" id="UP000613177">
    <property type="component" value="Unassembled WGS sequence"/>
</dbReference>
<feature type="signal peptide" evidence="14">
    <location>
        <begin position="1"/>
        <end position="21"/>
    </location>
</feature>
<evidence type="ECO:0000256" key="13">
    <source>
        <dbReference type="SAM" id="MobiDB-lite"/>
    </source>
</evidence>
<feature type="disulfide bond" evidence="11">
    <location>
        <begin position="93"/>
        <end position="98"/>
    </location>
</feature>
<feature type="chain" id="PRO_5034126599" description="rhizopuspepsin" evidence="14">
    <location>
        <begin position="22"/>
        <end position="633"/>
    </location>
</feature>
<evidence type="ECO:0000256" key="14">
    <source>
        <dbReference type="SAM" id="SignalP"/>
    </source>
</evidence>
<feature type="active site" evidence="10">
    <location>
        <position position="282"/>
    </location>
</feature>
<dbReference type="EMBL" id="JAEPRE010000051">
    <property type="protein sequence ID" value="KAG2234542.1"/>
    <property type="molecule type" value="Genomic_DNA"/>
</dbReference>
<feature type="active site" evidence="10">
    <location>
        <position position="80"/>
    </location>
</feature>
<name>A0A8H7SSN4_9FUNG</name>
<keyword evidence="8" id="KW-0865">Zymogen</keyword>
<evidence type="ECO:0000256" key="2">
    <source>
        <dbReference type="ARBA" id="ARBA00007447"/>
    </source>
</evidence>
<dbReference type="CDD" id="cd05471">
    <property type="entry name" value="pepsin_like"/>
    <property type="match status" value="1"/>
</dbReference>
<evidence type="ECO:0000256" key="9">
    <source>
        <dbReference type="ARBA" id="ARBA00023157"/>
    </source>
</evidence>
<evidence type="ECO:0000313" key="17">
    <source>
        <dbReference type="Proteomes" id="UP000613177"/>
    </source>
</evidence>
<dbReference type="FunFam" id="2.40.70.10:FF:000008">
    <property type="entry name" value="Cathepsin D"/>
    <property type="match status" value="1"/>
</dbReference>
<comment type="similarity">
    <text evidence="2 12">Belongs to the peptidase A1 family.</text>
</comment>
<comment type="caution">
    <text evidence="16">The sequence shown here is derived from an EMBL/GenBank/DDBJ whole genome shotgun (WGS) entry which is preliminary data.</text>
</comment>
<evidence type="ECO:0000256" key="8">
    <source>
        <dbReference type="ARBA" id="ARBA00023145"/>
    </source>
</evidence>
<sequence length="633" mass="70654">MRSNYLLFTITLLLSTSITLSYVIPNNDFISLLLIKRPPSLSLKKRATSENYKLYNADKIEYLTKIYIGTPPQEFLVSIDTGSADTWVPSTKCPKSECPYEKFEQDKSSTFKALNLSFSVTYGQGSIHGKYAKDTINLLGPGSGLTSNEQTFGLTESARDIISEDMEMTSNGILGLAFPALTANSDTMEAYNPFIFELAVKKIISQAIFSVSLNDANGWQSELTIGGVNRDKYIGEIHYVPVEKNINPKTSKLDYTFWSVKLKGIQANKNNTIPVNKNVILDTGTTYSYLSKGLADQIVQDVTQQKVSVDLQSQLYIVDCKLKSSNQTIELEFDQNTKLSIAVADLVLPPADQDSNECGFSITYNFNQEQTLVLGDNILRSALFVFDMESKRVGMATAVNSSSKIFPNKIYSSHRAKREIPLRKVVLASRALDLARSEQNRLLMEEAENIRLIRQNQGDDWWFTNSLTMPDPETPSALLDTNLLLDTGIIDFESSPLFTAPPASPSPLLDSLIDFNQDPFDANSTIITTTTTTATTTTNNNNNNNNANNDLLDIGDWSWLKEDKILEPISSNALLSHNNYDEEEEESESEEDELVVVLVNNTIPPQDSKWITLIPPQQKEKRSLELDHDDESP</sequence>
<keyword evidence="9 11" id="KW-1015">Disulfide bond</keyword>
<dbReference type="InterPro" id="IPR034164">
    <property type="entry name" value="Pepsin-like_dom"/>
</dbReference>
<dbReference type="InterPro" id="IPR021109">
    <property type="entry name" value="Peptidase_aspartic_dom_sf"/>
</dbReference>
<evidence type="ECO:0000256" key="12">
    <source>
        <dbReference type="RuleBase" id="RU000454"/>
    </source>
</evidence>
<evidence type="ECO:0000256" key="1">
    <source>
        <dbReference type="ARBA" id="ARBA00001130"/>
    </source>
</evidence>
<dbReference type="EC" id="3.4.23.21" evidence="3"/>
<dbReference type="PANTHER" id="PTHR47966">
    <property type="entry name" value="BETA-SITE APP-CLEAVING ENZYME, ISOFORM A-RELATED"/>
    <property type="match status" value="1"/>
</dbReference>
<evidence type="ECO:0000256" key="7">
    <source>
        <dbReference type="ARBA" id="ARBA00022801"/>
    </source>
</evidence>
<dbReference type="PROSITE" id="PS00141">
    <property type="entry name" value="ASP_PROTEASE"/>
    <property type="match status" value="1"/>
</dbReference>
<organism evidence="16 17">
    <name type="scientific">Thamnidium elegans</name>
    <dbReference type="NCBI Taxonomy" id="101142"/>
    <lineage>
        <taxon>Eukaryota</taxon>
        <taxon>Fungi</taxon>
        <taxon>Fungi incertae sedis</taxon>
        <taxon>Mucoromycota</taxon>
        <taxon>Mucoromycotina</taxon>
        <taxon>Mucoromycetes</taxon>
        <taxon>Mucorales</taxon>
        <taxon>Mucorineae</taxon>
        <taxon>Mucoraceae</taxon>
        <taxon>Thamnidium</taxon>
    </lineage>
</organism>
<dbReference type="InterPro" id="IPR001461">
    <property type="entry name" value="Aspartic_peptidase_A1"/>
</dbReference>
<keyword evidence="5 14" id="KW-0732">Signal</keyword>
<feature type="region of interest" description="Disordered" evidence="13">
    <location>
        <begin position="606"/>
        <end position="633"/>
    </location>
</feature>
<dbReference type="Gene3D" id="2.40.70.10">
    <property type="entry name" value="Acid Proteases"/>
    <property type="match status" value="2"/>
</dbReference>
<dbReference type="PANTHER" id="PTHR47966:SF65">
    <property type="entry name" value="ASPARTIC-TYPE ENDOPEPTIDASE"/>
    <property type="match status" value="1"/>
</dbReference>
<dbReference type="SUPFAM" id="SSF50630">
    <property type="entry name" value="Acid proteases"/>
    <property type="match status" value="1"/>
</dbReference>
<dbReference type="GO" id="GO:0006508">
    <property type="term" value="P:proteolysis"/>
    <property type="evidence" value="ECO:0007669"/>
    <property type="project" value="UniProtKB-KW"/>
</dbReference>
<comment type="catalytic activity">
    <reaction evidence="1">
        <text>Hydrolysis of proteins with broad specificity similar to that of pepsin A, preferring hydrophobic residues at P1 and P1'. Clots milk and activates trypsinogen. Does not cleave 4-Gln-|-His-5, but does cleave 10-His-|-Leu-11 and 12-Val-|-Glu-13 in B chain of insulin.</text>
        <dbReference type="EC" id="3.4.23.21"/>
    </reaction>
</comment>
<feature type="domain" description="Peptidase A1" evidence="15">
    <location>
        <begin position="62"/>
        <end position="396"/>
    </location>
</feature>
<dbReference type="PROSITE" id="PS51767">
    <property type="entry name" value="PEPTIDASE_A1"/>
    <property type="match status" value="1"/>
</dbReference>
<gene>
    <name evidence="16" type="ORF">INT48_007355</name>
</gene>
<feature type="non-terminal residue" evidence="16">
    <location>
        <position position="1"/>
    </location>
</feature>
<accession>A0A8H7SSN4</accession>
<keyword evidence="6 12" id="KW-0064">Aspartyl protease</keyword>
<evidence type="ECO:0000256" key="11">
    <source>
        <dbReference type="PIRSR" id="PIRSR601461-2"/>
    </source>
</evidence>
<dbReference type="InterPro" id="IPR001969">
    <property type="entry name" value="Aspartic_peptidase_AS"/>
</dbReference>
<reference evidence="16" key="1">
    <citation type="submission" date="2021-01" db="EMBL/GenBank/DDBJ databases">
        <title>Metabolic potential, ecology and presence of endohyphal bacteria is reflected in genomic diversity of Mucoromycotina.</title>
        <authorList>
            <person name="Muszewska A."/>
            <person name="Okrasinska A."/>
            <person name="Steczkiewicz K."/>
            <person name="Drgas O."/>
            <person name="Orlowska M."/>
            <person name="Perlinska-Lenart U."/>
            <person name="Aleksandrzak-Piekarczyk T."/>
            <person name="Szatraj K."/>
            <person name="Zielenkiewicz U."/>
            <person name="Pilsyk S."/>
            <person name="Malc E."/>
            <person name="Mieczkowski P."/>
            <person name="Kruszewska J.S."/>
            <person name="Biernat P."/>
            <person name="Pawlowska J."/>
        </authorList>
    </citation>
    <scope>NUCLEOTIDE SEQUENCE</scope>
    <source>
        <strain evidence="16">WA0000018081</strain>
    </source>
</reference>
<dbReference type="GO" id="GO:0004190">
    <property type="term" value="F:aspartic-type endopeptidase activity"/>
    <property type="evidence" value="ECO:0007669"/>
    <property type="project" value="UniProtKB-KW"/>
</dbReference>
<evidence type="ECO:0000256" key="10">
    <source>
        <dbReference type="PIRSR" id="PIRSR601461-1"/>
    </source>
</evidence>
<evidence type="ECO:0000256" key="5">
    <source>
        <dbReference type="ARBA" id="ARBA00022729"/>
    </source>
</evidence>
<protein>
    <recommendedName>
        <fullName evidence="3">rhizopuspepsin</fullName>
        <ecNumber evidence="3">3.4.23.21</ecNumber>
    </recommendedName>
</protein>
<keyword evidence="17" id="KW-1185">Reference proteome</keyword>
<evidence type="ECO:0000259" key="15">
    <source>
        <dbReference type="PROSITE" id="PS51767"/>
    </source>
</evidence>
<evidence type="ECO:0000256" key="3">
    <source>
        <dbReference type="ARBA" id="ARBA00013205"/>
    </source>
</evidence>
<evidence type="ECO:0000313" key="16">
    <source>
        <dbReference type="EMBL" id="KAG2234542.1"/>
    </source>
</evidence>